<dbReference type="InterPro" id="IPR002178">
    <property type="entry name" value="PTS_EIIA_type-2_dom"/>
</dbReference>
<dbReference type="EMBL" id="JACHEN010000022">
    <property type="protein sequence ID" value="MBB6217311.1"/>
    <property type="molecule type" value="Genomic_DNA"/>
</dbReference>
<dbReference type="PROSITE" id="PS51094">
    <property type="entry name" value="PTS_EIIA_TYPE_2"/>
    <property type="match status" value="1"/>
</dbReference>
<evidence type="ECO:0000256" key="3">
    <source>
        <dbReference type="ARBA" id="ARBA00022597"/>
    </source>
</evidence>
<evidence type="ECO:0000313" key="7">
    <source>
        <dbReference type="EMBL" id="MBB6217311.1"/>
    </source>
</evidence>
<organism evidence="7 8">
    <name type="scientific">Anaerosolibacter carboniphilus</name>
    <dbReference type="NCBI Taxonomy" id="1417629"/>
    <lineage>
        <taxon>Bacteria</taxon>
        <taxon>Bacillati</taxon>
        <taxon>Bacillota</taxon>
        <taxon>Clostridia</taxon>
        <taxon>Peptostreptococcales</taxon>
        <taxon>Thermotaleaceae</taxon>
        <taxon>Anaerosolibacter</taxon>
    </lineage>
</organism>
<gene>
    <name evidence="7" type="ORF">HNQ80_003430</name>
</gene>
<evidence type="ECO:0000256" key="5">
    <source>
        <dbReference type="ARBA" id="ARBA00022683"/>
    </source>
</evidence>
<sequence length="158" mass="18113">MDMVTSIFERNYIQINVDMVNKEQVLRYIAKLAEKAGVSYDSEQTYESMLKRENEFSTGFGDGFAIPHTKCASIKKPAVFILKLRSSVDWKAIDERPVSIIIGLLTPNENNGAIHLKLLASLSRKLMDEDFKRKFILSFDEEELFHMVTEALVAFENE</sequence>
<keyword evidence="1" id="KW-0813">Transport</keyword>
<dbReference type="CDD" id="cd00211">
    <property type="entry name" value="PTS_IIA_fru"/>
    <property type="match status" value="1"/>
</dbReference>
<comment type="caution">
    <text evidence="7">The sequence shown here is derived from an EMBL/GenBank/DDBJ whole genome shotgun (WGS) entry which is preliminary data.</text>
</comment>
<evidence type="ECO:0000313" key="8">
    <source>
        <dbReference type="Proteomes" id="UP000579281"/>
    </source>
</evidence>
<dbReference type="GO" id="GO:0016020">
    <property type="term" value="C:membrane"/>
    <property type="evidence" value="ECO:0007669"/>
    <property type="project" value="InterPro"/>
</dbReference>
<evidence type="ECO:0000256" key="2">
    <source>
        <dbReference type="ARBA" id="ARBA00022553"/>
    </source>
</evidence>
<proteinExistence type="predicted"/>
<dbReference type="AlphaFoldDB" id="A0A841KV26"/>
<evidence type="ECO:0000256" key="1">
    <source>
        <dbReference type="ARBA" id="ARBA00022448"/>
    </source>
</evidence>
<dbReference type="GO" id="GO:0009401">
    <property type="term" value="P:phosphoenolpyruvate-dependent sugar phosphotransferase system"/>
    <property type="evidence" value="ECO:0007669"/>
    <property type="project" value="UniProtKB-KW"/>
</dbReference>
<dbReference type="NCBIfam" id="TIGR00848">
    <property type="entry name" value="fruA"/>
    <property type="match status" value="1"/>
</dbReference>
<dbReference type="PANTHER" id="PTHR47738">
    <property type="entry name" value="PTS SYSTEM FRUCTOSE-LIKE EIIA COMPONENT-RELATED"/>
    <property type="match status" value="1"/>
</dbReference>
<evidence type="ECO:0000259" key="6">
    <source>
        <dbReference type="PROSITE" id="PS51094"/>
    </source>
</evidence>
<dbReference type="InterPro" id="IPR051541">
    <property type="entry name" value="PTS_SugarTrans_NitroReg"/>
</dbReference>
<evidence type="ECO:0000256" key="4">
    <source>
        <dbReference type="ARBA" id="ARBA00022679"/>
    </source>
</evidence>
<feature type="domain" description="PTS EIIA type-2" evidence="6">
    <location>
        <begin position="6"/>
        <end position="151"/>
    </location>
</feature>
<keyword evidence="5" id="KW-0598">Phosphotransferase system</keyword>
<protein>
    <submittedName>
        <fullName evidence="7">Fructose-specific phosphotransferase system IIA component</fullName>
    </submittedName>
</protein>
<keyword evidence="2" id="KW-0597">Phosphoprotein</keyword>
<keyword evidence="3" id="KW-0762">Sugar transport</keyword>
<name>A0A841KV26_9FIRM</name>
<dbReference type="Gene3D" id="3.40.930.10">
    <property type="entry name" value="Mannitol-specific EII, Chain A"/>
    <property type="match status" value="1"/>
</dbReference>
<dbReference type="Pfam" id="PF00359">
    <property type="entry name" value="PTS_EIIA_2"/>
    <property type="match status" value="1"/>
</dbReference>
<accession>A0A841KV26</accession>
<reference evidence="7 8" key="1">
    <citation type="submission" date="2020-08" db="EMBL/GenBank/DDBJ databases">
        <title>Genomic Encyclopedia of Type Strains, Phase IV (KMG-IV): sequencing the most valuable type-strain genomes for metagenomic binning, comparative biology and taxonomic classification.</title>
        <authorList>
            <person name="Goeker M."/>
        </authorList>
    </citation>
    <scope>NUCLEOTIDE SEQUENCE [LARGE SCALE GENOMIC DNA]</scope>
    <source>
        <strain evidence="7 8">DSM 103526</strain>
    </source>
</reference>
<keyword evidence="8" id="KW-1185">Reference proteome</keyword>
<dbReference type="GO" id="GO:0008982">
    <property type="term" value="F:protein-N(PI)-phosphohistidine-sugar phosphotransferase activity"/>
    <property type="evidence" value="ECO:0007669"/>
    <property type="project" value="InterPro"/>
</dbReference>
<dbReference type="Proteomes" id="UP000579281">
    <property type="component" value="Unassembled WGS sequence"/>
</dbReference>
<dbReference type="InterPro" id="IPR016152">
    <property type="entry name" value="PTrfase/Anion_transptr"/>
</dbReference>
<keyword evidence="4 7" id="KW-0808">Transferase</keyword>
<dbReference type="SUPFAM" id="SSF55804">
    <property type="entry name" value="Phoshotransferase/anion transport protein"/>
    <property type="match status" value="1"/>
</dbReference>
<dbReference type="InterPro" id="IPR004715">
    <property type="entry name" value="PTS_IIA_fruc"/>
</dbReference>
<dbReference type="RefSeq" id="WP_184311812.1">
    <property type="nucleotide sequence ID" value="NZ_JACHEN010000022.1"/>
</dbReference>